<feature type="signal peptide" evidence="1">
    <location>
        <begin position="1"/>
        <end position="27"/>
    </location>
</feature>
<dbReference type="RefSeq" id="WP_311952347.1">
    <property type="nucleotide sequence ID" value="NZ_JAVLVU010000001.1"/>
</dbReference>
<proteinExistence type="predicted"/>
<evidence type="ECO:0000313" key="3">
    <source>
        <dbReference type="Proteomes" id="UP001258315"/>
    </source>
</evidence>
<organism evidence="2 3">
    <name type="scientific">Mucilaginibacter terrae</name>
    <dbReference type="NCBI Taxonomy" id="1955052"/>
    <lineage>
        <taxon>Bacteria</taxon>
        <taxon>Pseudomonadati</taxon>
        <taxon>Bacteroidota</taxon>
        <taxon>Sphingobacteriia</taxon>
        <taxon>Sphingobacteriales</taxon>
        <taxon>Sphingobacteriaceae</taxon>
        <taxon>Mucilaginibacter</taxon>
    </lineage>
</organism>
<comment type="caution">
    <text evidence="2">The sequence shown here is derived from an EMBL/GenBank/DDBJ whole genome shotgun (WGS) entry which is preliminary data.</text>
</comment>
<keyword evidence="1" id="KW-0732">Signal</keyword>
<sequence length="231" mass="26364">MKNFSFGKLCLLGIVVINLSNVRTANAQMKFMNTGIILPTFNPQPVNNYIYNDVDGNPFLFDDWQAADLETSDGTKYENVKIKYDILTDKVLAEKASDYSLIYFKSLNSLNFISSDGKRFKSGYPSVKNYDLNTLYQVLVEGKTTLLKKLSKELVVSKPYSSAVVEKKIVDNNTYYLYIDNKMVLLKKSDDNILSLLSNNTIAMKTYFKTHKPNLKQDADLQKVITYYNSL</sequence>
<dbReference type="EMBL" id="JAVLVU010000001">
    <property type="protein sequence ID" value="MDT3404731.1"/>
    <property type="molecule type" value="Genomic_DNA"/>
</dbReference>
<gene>
    <name evidence="2" type="ORF">QE417_003803</name>
</gene>
<protein>
    <submittedName>
        <fullName evidence="2">Uncharacterized protein</fullName>
    </submittedName>
</protein>
<evidence type="ECO:0000313" key="2">
    <source>
        <dbReference type="EMBL" id="MDT3404731.1"/>
    </source>
</evidence>
<keyword evidence="3" id="KW-1185">Reference proteome</keyword>
<name>A0ABU3GY75_9SPHI</name>
<feature type="chain" id="PRO_5047140387" evidence="1">
    <location>
        <begin position="28"/>
        <end position="231"/>
    </location>
</feature>
<evidence type="ECO:0000256" key="1">
    <source>
        <dbReference type="SAM" id="SignalP"/>
    </source>
</evidence>
<accession>A0ABU3GY75</accession>
<dbReference type="Proteomes" id="UP001258315">
    <property type="component" value="Unassembled WGS sequence"/>
</dbReference>
<reference evidence="3" key="1">
    <citation type="submission" date="2023-07" db="EMBL/GenBank/DDBJ databases">
        <title>Functional and genomic diversity of the sorghum phyllosphere microbiome.</title>
        <authorList>
            <person name="Shade A."/>
        </authorList>
    </citation>
    <scope>NUCLEOTIDE SEQUENCE [LARGE SCALE GENOMIC DNA]</scope>
    <source>
        <strain evidence="3">SORGH_AS_0422</strain>
    </source>
</reference>